<evidence type="ECO:0000256" key="1">
    <source>
        <dbReference type="ARBA" id="ARBA00006821"/>
    </source>
</evidence>
<reference evidence="4" key="1">
    <citation type="journal article" date="2015" name="Proc. Natl. Acad. Sci. U.S.A.">
        <title>Networks of energetic and metabolic interactions define dynamics in microbial communities.</title>
        <authorList>
            <person name="Embree M."/>
            <person name="Liu J.K."/>
            <person name="Al-Bassam M.M."/>
            <person name="Zengler K."/>
        </authorList>
    </citation>
    <scope>NUCLEOTIDE SEQUENCE</scope>
</reference>
<sequence length="492" mass="56740">MTLVSLSFEVHQPIRLKKNFFWDGYMNRQVVPDLWKYYFDDPENQRIFERVSDKCYLPANRAILEGIKKLQGSNRSFKVSYSFSGVFLEECQRYRPDVLDSFVDLVQTGMVEVLDQTYYHSLASLYDDSQEYIEQIKMHRELIWDIFALRPTTFENTELIYSDKIAQIADRMGYKAIFTEGVVADPNYVYRPPNTKIALLLRNYQLTDDIGFRFSSHNWEEYPLTADKYASWLARTPGKCINIFCDYETFGEHQWIDTGIFDFIRSLPNQVLRYKNLQFATPCEVASTIPPERELSIESFVSWADLERNTSCWLGNALQHACFIQQKRLQAPARESRDPDLLAIWRTLGLSDHLYYIFTHGGGPAEVHNYFSPYGSPYDAAVTYFAVLSDFHCRLKEKTHLADSPFRFATGIDQFTGDSAWTLMGLEAILDKIPLPSLEYHNANGDYALWAEKSLGDSALAEKLAGLQKLKGERLRKGLLRAVADSLATEVI</sequence>
<dbReference type="EMBL" id="LNQE01001445">
    <property type="protein sequence ID" value="KUG17389.1"/>
    <property type="molecule type" value="Genomic_DNA"/>
</dbReference>
<dbReference type="PANTHER" id="PTHR36306:SF1">
    <property type="entry name" value="ALPHA-AMYLASE-RELATED"/>
    <property type="match status" value="1"/>
</dbReference>
<comment type="caution">
    <text evidence="4">The sequence shown here is derived from an EMBL/GenBank/DDBJ whole genome shotgun (WGS) entry which is preliminary data.</text>
</comment>
<feature type="domain" description="Glycoside hydrolase family 57 N-terminal" evidence="3">
    <location>
        <begin position="6"/>
        <end position="297"/>
    </location>
</feature>
<dbReference type="PANTHER" id="PTHR36306">
    <property type="entry name" value="ALPHA-AMYLASE-RELATED-RELATED"/>
    <property type="match status" value="1"/>
</dbReference>
<dbReference type="GO" id="GO:0004556">
    <property type="term" value="F:alpha-amylase activity"/>
    <property type="evidence" value="ECO:0007669"/>
    <property type="project" value="UniProtKB-EC"/>
</dbReference>
<protein>
    <submittedName>
        <fullName evidence="4">Alpha-amylase</fullName>
        <ecNumber evidence="4">3.2.1.1</ecNumber>
    </submittedName>
</protein>
<dbReference type="CDD" id="cd10795">
    <property type="entry name" value="GH57N_MJA1_like"/>
    <property type="match status" value="1"/>
</dbReference>
<accession>A0A0W8F933</accession>
<keyword evidence="2" id="KW-0119">Carbohydrate metabolism</keyword>
<dbReference type="EC" id="3.2.1.1" evidence="4"/>
<proteinExistence type="inferred from homology"/>
<evidence type="ECO:0000256" key="2">
    <source>
        <dbReference type="ARBA" id="ARBA00023277"/>
    </source>
</evidence>
<dbReference type="Pfam" id="PF03065">
    <property type="entry name" value="Glyco_hydro_57"/>
    <property type="match status" value="1"/>
</dbReference>
<dbReference type="GO" id="GO:0005975">
    <property type="term" value="P:carbohydrate metabolic process"/>
    <property type="evidence" value="ECO:0007669"/>
    <property type="project" value="InterPro"/>
</dbReference>
<dbReference type="Gene3D" id="3.20.110.20">
    <property type="match status" value="1"/>
</dbReference>
<organism evidence="4">
    <name type="scientific">hydrocarbon metagenome</name>
    <dbReference type="NCBI Taxonomy" id="938273"/>
    <lineage>
        <taxon>unclassified sequences</taxon>
        <taxon>metagenomes</taxon>
        <taxon>ecological metagenomes</taxon>
    </lineage>
</organism>
<keyword evidence="4" id="KW-0326">Glycosidase</keyword>
<comment type="similarity">
    <text evidence="1">Belongs to the glycosyl hydrolase 57 family.</text>
</comment>
<dbReference type="InterPro" id="IPR004300">
    <property type="entry name" value="Glyco_hydro_57_N"/>
</dbReference>
<dbReference type="SUPFAM" id="SSF88713">
    <property type="entry name" value="Glycoside hydrolase/deacetylase"/>
    <property type="match status" value="1"/>
</dbReference>
<keyword evidence="4" id="KW-0378">Hydrolase</keyword>
<gene>
    <name evidence="4" type="ORF">ASZ90_012927</name>
</gene>
<dbReference type="InterPro" id="IPR052046">
    <property type="entry name" value="GH57_Enzymes"/>
</dbReference>
<evidence type="ECO:0000313" key="4">
    <source>
        <dbReference type="EMBL" id="KUG17389.1"/>
    </source>
</evidence>
<evidence type="ECO:0000259" key="3">
    <source>
        <dbReference type="Pfam" id="PF03065"/>
    </source>
</evidence>
<dbReference type="AlphaFoldDB" id="A0A0W8F933"/>
<dbReference type="InterPro" id="IPR011330">
    <property type="entry name" value="Glyco_hydro/deAcase_b/a-brl"/>
</dbReference>
<name>A0A0W8F933_9ZZZZ</name>